<dbReference type="EMBL" id="CAJVPJ010000148">
    <property type="protein sequence ID" value="CAG8486192.1"/>
    <property type="molecule type" value="Genomic_DNA"/>
</dbReference>
<evidence type="ECO:0000313" key="1">
    <source>
        <dbReference type="EMBL" id="CAG8486192.1"/>
    </source>
</evidence>
<dbReference type="OrthoDB" id="2409171at2759"/>
<evidence type="ECO:0000313" key="2">
    <source>
        <dbReference type="Proteomes" id="UP000789572"/>
    </source>
</evidence>
<gene>
    <name evidence="1" type="ORF">POCULU_LOCUS1815</name>
</gene>
<name>A0A9N8WE90_9GLOM</name>
<organism evidence="1 2">
    <name type="scientific">Paraglomus occultum</name>
    <dbReference type="NCBI Taxonomy" id="144539"/>
    <lineage>
        <taxon>Eukaryota</taxon>
        <taxon>Fungi</taxon>
        <taxon>Fungi incertae sedis</taxon>
        <taxon>Mucoromycota</taxon>
        <taxon>Glomeromycotina</taxon>
        <taxon>Glomeromycetes</taxon>
        <taxon>Paraglomerales</taxon>
        <taxon>Paraglomeraceae</taxon>
        <taxon>Paraglomus</taxon>
    </lineage>
</organism>
<protein>
    <submittedName>
        <fullName evidence="1">10468_t:CDS:1</fullName>
    </submittedName>
</protein>
<comment type="caution">
    <text evidence="1">The sequence shown here is derived from an EMBL/GenBank/DDBJ whole genome shotgun (WGS) entry which is preliminary data.</text>
</comment>
<accession>A0A9N8WE90</accession>
<sequence length="77" mass="8747">MSFNISFPSVEEVRKWSPKHVITFLEAKKEELFLDDEDISSIIRTNKVAGRPAETIVDIIREIKGEPEASIIVNYGV</sequence>
<reference evidence="1" key="1">
    <citation type="submission" date="2021-06" db="EMBL/GenBank/DDBJ databases">
        <authorList>
            <person name="Kallberg Y."/>
            <person name="Tangrot J."/>
            <person name="Rosling A."/>
        </authorList>
    </citation>
    <scope>NUCLEOTIDE SEQUENCE</scope>
    <source>
        <strain evidence="1">IA702</strain>
    </source>
</reference>
<dbReference type="AlphaFoldDB" id="A0A9N8WE90"/>
<keyword evidence="2" id="KW-1185">Reference proteome</keyword>
<dbReference type="Proteomes" id="UP000789572">
    <property type="component" value="Unassembled WGS sequence"/>
</dbReference>
<proteinExistence type="predicted"/>